<evidence type="ECO:0000256" key="3">
    <source>
        <dbReference type="ARBA" id="ARBA00022777"/>
    </source>
</evidence>
<dbReference type="CDD" id="cd17574">
    <property type="entry name" value="REC_OmpR"/>
    <property type="match status" value="1"/>
</dbReference>
<dbReference type="InterPro" id="IPR008271">
    <property type="entry name" value="Ser/Thr_kinase_AS"/>
</dbReference>
<name>A0A5S9IMY0_UABAM</name>
<dbReference type="SUPFAM" id="SSF52172">
    <property type="entry name" value="CheY-like"/>
    <property type="match status" value="1"/>
</dbReference>
<evidence type="ECO:0000259" key="7">
    <source>
        <dbReference type="PROSITE" id="PS50110"/>
    </source>
</evidence>
<keyword evidence="3 8" id="KW-0418">Kinase</keyword>
<evidence type="ECO:0000313" key="9">
    <source>
        <dbReference type="Proteomes" id="UP000326354"/>
    </source>
</evidence>
<protein>
    <submittedName>
        <fullName evidence="8">Serine/threonine protein kinase</fullName>
    </submittedName>
</protein>
<dbReference type="InterPro" id="IPR000719">
    <property type="entry name" value="Prot_kinase_dom"/>
</dbReference>
<organism evidence="8 9">
    <name type="scientific">Uabimicrobium amorphum</name>
    <dbReference type="NCBI Taxonomy" id="2596890"/>
    <lineage>
        <taxon>Bacteria</taxon>
        <taxon>Pseudomonadati</taxon>
        <taxon>Planctomycetota</taxon>
        <taxon>Candidatus Uabimicrobiia</taxon>
        <taxon>Candidatus Uabimicrobiales</taxon>
        <taxon>Candidatus Uabimicrobiaceae</taxon>
        <taxon>Candidatus Uabimicrobium</taxon>
    </lineage>
</organism>
<feature type="modified residue" description="4-aspartylphosphate" evidence="5">
    <location>
        <position position="57"/>
    </location>
</feature>
<dbReference type="OrthoDB" id="6111975at2"/>
<sequence>MNTERTYTFLVVEDDSLSRNLIRLIIEELGHKVLEAKSGDAALEAFEIAAPDIVLLDINIGDPDGFEVCKKIRETYPDLGVTIVFLTGMSSEEHVIKALDEGGDDYIKKPFSANELSARLTAHIKRLERQSQKPKWADGNNFTIGSTLRSQQDEYILDSRLAQGGMGVIFAGHRKSDNMRVAIKTLNADNIKHCSDIQRFLREIELSIQLNHENLVQSLDFIKTPNYVCYVMEYIDGKPIDELMLTGFISIKTSINIVRQVAQGLEYLHSQGLVHRDIKPANILVTSNDRVVLVDLGLVKKSRQNSQLTTQGIIIGTPDYLSPEQVREKEVTICSDIYSLGVTWYYMISGLLPFEATSTNELMVARLYYDPKPLNIDGRVWAVIKKMLEKDIENRYATPTELLRDLNAL</sequence>
<keyword evidence="2" id="KW-0547">Nucleotide-binding</keyword>
<gene>
    <name evidence="8" type="ORF">UABAM_03224</name>
</gene>
<dbReference type="Gene3D" id="3.40.50.2300">
    <property type="match status" value="1"/>
</dbReference>
<evidence type="ECO:0000256" key="1">
    <source>
        <dbReference type="ARBA" id="ARBA00022679"/>
    </source>
</evidence>
<keyword evidence="1" id="KW-0808">Transferase</keyword>
<dbReference type="Proteomes" id="UP000326354">
    <property type="component" value="Chromosome"/>
</dbReference>
<keyword evidence="8" id="KW-0723">Serine/threonine-protein kinase</keyword>
<dbReference type="Gene3D" id="1.10.510.10">
    <property type="entry name" value="Transferase(Phosphotransferase) domain 1"/>
    <property type="match status" value="1"/>
</dbReference>
<dbReference type="PROSITE" id="PS50011">
    <property type="entry name" value="PROTEIN_KINASE_DOM"/>
    <property type="match status" value="1"/>
</dbReference>
<dbReference type="Pfam" id="PF00069">
    <property type="entry name" value="Pkinase"/>
    <property type="match status" value="1"/>
</dbReference>
<evidence type="ECO:0000256" key="5">
    <source>
        <dbReference type="PROSITE-ProRule" id="PRU00169"/>
    </source>
</evidence>
<feature type="domain" description="Response regulatory" evidence="7">
    <location>
        <begin position="8"/>
        <end position="124"/>
    </location>
</feature>
<accession>A0A5S9IMY0</accession>
<dbReference type="KEGG" id="uam:UABAM_03224"/>
<keyword evidence="9" id="KW-1185">Reference proteome</keyword>
<dbReference type="SMART" id="SM00448">
    <property type="entry name" value="REC"/>
    <property type="match status" value="1"/>
</dbReference>
<dbReference type="InterPro" id="IPR011009">
    <property type="entry name" value="Kinase-like_dom_sf"/>
</dbReference>
<evidence type="ECO:0000313" key="8">
    <source>
        <dbReference type="EMBL" id="BBM84863.1"/>
    </source>
</evidence>
<dbReference type="SUPFAM" id="SSF56112">
    <property type="entry name" value="Protein kinase-like (PK-like)"/>
    <property type="match status" value="1"/>
</dbReference>
<dbReference type="PANTHER" id="PTHR43289">
    <property type="entry name" value="MITOGEN-ACTIVATED PROTEIN KINASE KINASE KINASE 20-RELATED"/>
    <property type="match status" value="1"/>
</dbReference>
<dbReference type="RefSeq" id="WP_151968992.1">
    <property type="nucleotide sequence ID" value="NZ_AP019860.1"/>
</dbReference>
<dbReference type="InterPro" id="IPR011006">
    <property type="entry name" value="CheY-like_superfamily"/>
</dbReference>
<dbReference type="CDD" id="cd14014">
    <property type="entry name" value="STKc_PknB_like"/>
    <property type="match status" value="1"/>
</dbReference>
<dbReference type="GO" id="GO:0000160">
    <property type="term" value="P:phosphorelay signal transduction system"/>
    <property type="evidence" value="ECO:0007669"/>
    <property type="project" value="InterPro"/>
</dbReference>
<evidence type="ECO:0000256" key="2">
    <source>
        <dbReference type="ARBA" id="ARBA00022741"/>
    </source>
</evidence>
<dbReference type="GO" id="GO:0005524">
    <property type="term" value="F:ATP binding"/>
    <property type="evidence" value="ECO:0007669"/>
    <property type="project" value="UniProtKB-KW"/>
</dbReference>
<feature type="domain" description="Protein kinase" evidence="6">
    <location>
        <begin position="155"/>
        <end position="409"/>
    </location>
</feature>
<dbReference type="SMART" id="SM00220">
    <property type="entry name" value="S_TKc"/>
    <property type="match status" value="1"/>
</dbReference>
<keyword evidence="4" id="KW-0067">ATP-binding</keyword>
<reference evidence="8 9" key="1">
    <citation type="submission" date="2019-08" db="EMBL/GenBank/DDBJ databases">
        <title>Complete genome sequence of Candidatus Uab amorphum.</title>
        <authorList>
            <person name="Shiratori T."/>
            <person name="Suzuki S."/>
            <person name="Kakizawa Y."/>
            <person name="Ishida K."/>
        </authorList>
    </citation>
    <scope>NUCLEOTIDE SEQUENCE [LARGE SCALE GENOMIC DNA]</scope>
    <source>
        <strain evidence="8 9">SRT547</strain>
    </source>
</reference>
<dbReference type="PROSITE" id="PS00108">
    <property type="entry name" value="PROTEIN_KINASE_ST"/>
    <property type="match status" value="1"/>
</dbReference>
<evidence type="ECO:0000259" key="6">
    <source>
        <dbReference type="PROSITE" id="PS50011"/>
    </source>
</evidence>
<proteinExistence type="predicted"/>
<dbReference type="Pfam" id="PF00072">
    <property type="entry name" value="Response_reg"/>
    <property type="match status" value="1"/>
</dbReference>
<dbReference type="InterPro" id="IPR001789">
    <property type="entry name" value="Sig_transdc_resp-reg_receiver"/>
</dbReference>
<keyword evidence="5" id="KW-0597">Phosphoprotein</keyword>
<dbReference type="EMBL" id="AP019860">
    <property type="protein sequence ID" value="BBM84863.1"/>
    <property type="molecule type" value="Genomic_DNA"/>
</dbReference>
<dbReference type="AlphaFoldDB" id="A0A5S9IMY0"/>
<dbReference type="PROSITE" id="PS50110">
    <property type="entry name" value="RESPONSE_REGULATORY"/>
    <property type="match status" value="1"/>
</dbReference>
<dbReference type="PANTHER" id="PTHR43289:SF6">
    <property type="entry name" value="SERINE_THREONINE-PROTEIN KINASE NEKL-3"/>
    <property type="match status" value="1"/>
</dbReference>
<dbReference type="GO" id="GO:0004674">
    <property type="term" value="F:protein serine/threonine kinase activity"/>
    <property type="evidence" value="ECO:0007669"/>
    <property type="project" value="UniProtKB-KW"/>
</dbReference>
<evidence type="ECO:0000256" key="4">
    <source>
        <dbReference type="ARBA" id="ARBA00022840"/>
    </source>
</evidence>